<protein>
    <recommendedName>
        <fullName evidence="5">polynucleotide adenylyltransferase</fullName>
        <ecNumber evidence="5">2.7.7.19</ecNumber>
    </recommendedName>
</protein>
<dbReference type="InterPro" id="IPR007010">
    <property type="entry name" value="PolA_pol_RNA-bd_dom"/>
</dbReference>
<name>A0A6A1UV51_9ROSI</name>
<evidence type="ECO:0000256" key="11">
    <source>
        <dbReference type="ARBA" id="ARBA00022840"/>
    </source>
</evidence>
<feature type="compositionally biased region" description="Polar residues" evidence="15">
    <location>
        <begin position="1"/>
        <end position="13"/>
    </location>
</feature>
<dbReference type="Pfam" id="PF04928">
    <property type="entry name" value="PAP_central"/>
    <property type="match status" value="2"/>
</dbReference>
<evidence type="ECO:0000313" key="20">
    <source>
        <dbReference type="Proteomes" id="UP000516437"/>
    </source>
</evidence>
<keyword evidence="8" id="KW-0548">Nucleotidyltransferase</keyword>
<evidence type="ECO:0000256" key="14">
    <source>
        <dbReference type="ARBA" id="ARBA00048830"/>
    </source>
</evidence>
<feature type="domain" description="Poly(A) polymerase nucleotidyltransferase" evidence="18">
    <location>
        <begin position="19"/>
        <end position="213"/>
    </location>
</feature>
<gene>
    <name evidence="19" type="ORF">CJ030_MR8G014215</name>
</gene>
<feature type="region of interest" description="Disordered" evidence="15">
    <location>
        <begin position="1"/>
        <end position="22"/>
    </location>
</feature>
<dbReference type="OrthoDB" id="412748at2759"/>
<dbReference type="GO" id="GO:0003723">
    <property type="term" value="F:RNA binding"/>
    <property type="evidence" value="ECO:0007669"/>
    <property type="project" value="InterPro"/>
</dbReference>
<sequence length="1044" mass="118012">MVGSESPNDSSPQPAKKYGITKPISLAGPTDADLHRNMALEKFLIDSGLYESEEEAARRKEVLGRIDQIVKGWVKQLTRQRGYTDQMVEDANAVIITFGSYRLGVHGPGADIDTLCVGPSYINRDDDFFGVLHNLLAEMEEVTELQPVPDAHVPVMKFKFLGISIDLLYASISLLVVPEDLDISHGSVLYNVDEPTVRSLNGCRVADQILKLVPNFEVTGFLGGVNWALLVARVCQLYPNAIPSMLVSRFFRVYTQWRWPNPVMLCSIEENELGFLVWDPRKNPKDRFHQMPIITPAYPCMNSSYNVSASTLRVMMEQFHHGHKICEEIEINKAQWSALFEPYQFFEAYKNYLQVDIIAADADDMLAWKGWVESRLRLLTLKVHGPGADIDTLCVGPSYINRDDDFFGVLHNLLAEMEEVTELQPVPDAHVPVMKFKFLGISIDLLYASISLLVVPEDLDISHGSVLYNVDEPTVRSLNGCRVADQILKLVPNFEHFRMTLRCLKFWAKTRGVYSNVTGFLGGVNWALLVARVCQLYPNAIPSMLVSRFFRVYTQWRWPNPVMLCSIEENELGFLVWDPRKNPKDRFHQMPIITPAYPCMNSSYNVSASTLRVMMEQFHHGHKICEEIEINKAQWSALFEPYQFFEAYKNYLQVDIIAADADDMLAWKGWVESRLRLLTLKIERDTHGMLQCHPYPHEYVDVSKPCFHCAFFMGLQRKEGVRGQEGQQFDIRGTVDEFRREIMYVFWKPGMDIFVSHVRRKQLPAFVFPDGYKRSRLPRHITQQAEKTCEDAAGCWSGPSEKRLKRKSDIGTGDVKPEKPDKRVSVNTELSESVPSETCTTRCGGISQVSFSEGVRLECSTAGYVDSNAEVRLTGGQLGNEEGIVGKHGQIGETVVNDTVTLIEQTLEVRDEELLTEAADKPSPREGSLASCKVPNSVTGEMCQIGLNRDNAAMESAKTGSTRKLLNCMEGIVDADQELADPRDQPMSKENAESIFEPSFNSQKLSCEGVTSMMGESQHLGKWHTHCWLSLLFFQADCGRHLVS</sequence>
<dbReference type="EC" id="2.7.7.19" evidence="5"/>
<dbReference type="EMBL" id="RXIC02000026">
    <property type="protein sequence ID" value="KAB1204334.1"/>
    <property type="molecule type" value="Genomic_DNA"/>
</dbReference>
<feature type="domain" description="Poly(A) polymerase RNA-binding" evidence="16">
    <location>
        <begin position="643"/>
        <end position="702"/>
    </location>
</feature>
<dbReference type="CDD" id="cd05402">
    <property type="entry name" value="NT_PAP_TUTase"/>
    <property type="match status" value="2"/>
</dbReference>
<dbReference type="GO" id="GO:0031123">
    <property type="term" value="P:RNA 3'-end processing"/>
    <property type="evidence" value="ECO:0007669"/>
    <property type="project" value="InterPro"/>
</dbReference>
<dbReference type="FunFam" id="1.10.1410.10:FF:000001">
    <property type="entry name" value="Putative poly(A) polymerase gamma"/>
    <property type="match status" value="2"/>
</dbReference>
<dbReference type="Proteomes" id="UP000516437">
    <property type="component" value="Chromosome 8"/>
</dbReference>
<dbReference type="InterPro" id="IPR043519">
    <property type="entry name" value="NT_sf"/>
</dbReference>
<accession>A0A6A1UV51</accession>
<dbReference type="GO" id="GO:0005524">
    <property type="term" value="F:ATP binding"/>
    <property type="evidence" value="ECO:0007669"/>
    <property type="project" value="UniProtKB-KW"/>
</dbReference>
<dbReference type="Gene3D" id="1.10.1410.10">
    <property type="match status" value="2"/>
</dbReference>
<comment type="subcellular location">
    <subcellularLocation>
        <location evidence="3">Nucleus</location>
    </subcellularLocation>
</comment>
<proteinExistence type="inferred from homology"/>
<evidence type="ECO:0000256" key="9">
    <source>
        <dbReference type="ARBA" id="ARBA00022723"/>
    </source>
</evidence>
<evidence type="ECO:0000256" key="5">
    <source>
        <dbReference type="ARBA" id="ARBA00012388"/>
    </source>
</evidence>
<dbReference type="Gene3D" id="3.30.70.590">
    <property type="entry name" value="Poly(A) polymerase predicted RNA binding domain"/>
    <property type="match status" value="2"/>
</dbReference>
<feature type="region of interest" description="Disordered" evidence="15">
    <location>
        <begin position="800"/>
        <end position="821"/>
    </location>
</feature>
<evidence type="ECO:0000259" key="18">
    <source>
        <dbReference type="Pfam" id="PF20750"/>
    </source>
</evidence>
<keyword evidence="9" id="KW-0479">Metal-binding</keyword>
<keyword evidence="12" id="KW-0460">Magnesium</keyword>
<evidence type="ECO:0000256" key="7">
    <source>
        <dbReference type="ARBA" id="ARBA00022679"/>
    </source>
</evidence>
<dbReference type="Pfam" id="PF20750">
    <property type="entry name" value="PAP_NTPase"/>
    <property type="match status" value="2"/>
</dbReference>
<dbReference type="FunFam" id="3.30.70.590:FF:000002">
    <property type="entry name" value="Nuclear poly(A) polymerase 4"/>
    <property type="match status" value="1"/>
</dbReference>
<comment type="catalytic activity">
    <reaction evidence="14">
        <text>RNA(n) + ATP = RNA(n)-3'-adenine ribonucleotide + diphosphate</text>
        <dbReference type="Rhea" id="RHEA:11332"/>
        <dbReference type="Rhea" id="RHEA-COMP:14527"/>
        <dbReference type="Rhea" id="RHEA-COMP:17347"/>
        <dbReference type="ChEBI" id="CHEBI:30616"/>
        <dbReference type="ChEBI" id="CHEBI:33019"/>
        <dbReference type="ChEBI" id="CHEBI:140395"/>
        <dbReference type="ChEBI" id="CHEBI:173115"/>
        <dbReference type="EC" id="2.7.7.19"/>
    </reaction>
</comment>
<evidence type="ECO:0000256" key="10">
    <source>
        <dbReference type="ARBA" id="ARBA00022741"/>
    </source>
</evidence>
<evidence type="ECO:0000256" key="2">
    <source>
        <dbReference type="ARBA" id="ARBA00001946"/>
    </source>
</evidence>
<keyword evidence="20" id="KW-1185">Reference proteome</keyword>
<comment type="cofactor">
    <cofactor evidence="2">
        <name>Mg(2+)</name>
        <dbReference type="ChEBI" id="CHEBI:18420"/>
    </cofactor>
</comment>
<comment type="similarity">
    <text evidence="4">Belongs to the poly(A) polymerase family.</text>
</comment>
<dbReference type="FunFam" id="3.30.460.10:FF:000002">
    <property type="entry name" value="Poly(A) polymerase alpha, putative"/>
    <property type="match status" value="1"/>
</dbReference>
<dbReference type="GO" id="GO:0046872">
    <property type="term" value="F:metal ion binding"/>
    <property type="evidence" value="ECO:0007669"/>
    <property type="project" value="UniProtKB-KW"/>
</dbReference>
<dbReference type="GO" id="GO:0005634">
    <property type="term" value="C:nucleus"/>
    <property type="evidence" value="ECO:0007669"/>
    <property type="project" value="UniProtKB-SubCell"/>
</dbReference>
<evidence type="ECO:0000256" key="1">
    <source>
        <dbReference type="ARBA" id="ARBA00001936"/>
    </source>
</evidence>
<dbReference type="GO" id="GO:1990817">
    <property type="term" value="F:poly(A) RNA polymerase activity"/>
    <property type="evidence" value="ECO:0007669"/>
    <property type="project" value="UniProtKB-EC"/>
</dbReference>
<dbReference type="SUPFAM" id="SSF55003">
    <property type="entry name" value="PAP/Archaeal CCA-adding enzyme, C-terminal domain"/>
    <property type="match status" value="2"/>
</dbReference>
<dbReference type="Gene3D" id="3.30.460.10">
    <property type="entry name" value="Beta Polymerase, domain 2"/>
    <property type="match status" value="1"/>
</dbReference>
<evidence type="ECO:0000259" key="17">
    <source>
        <dbReference type="Pfam" id="PF04928"/>
    </source>
</evidence>
<keyword evidence="11" id="KW-0067">ATP-binding</keyword>
<keyword evidence="13" id="KW-0539">Nucleus</keyword>
<evidence type="ECO:0000256" key="13">
    <source>
        <dbReference type="ARBA" id="ARBA00023242"/>
    </source>
</evidence>
<evidence type="ECO:0000256" key="3">
    <source>
        <dbReference type="ARBA" id="ARBA00004123"/>
    </source>
</evidence>
<dbReference type="InterPro" id="IPR007012">
    <property type="entry name" value="PolA_pol_cen_dom"/>
</dbReference>
<feature type="domain" description="Poly(A) polymerase central" evidence="17">
    <location>
        <begin position="218"/>
        <end position="341"/>
    </location>
</feature>
<feature type="domain" description="Poly(A) polymerase nucleotidyltransferase" evidence="18">
    <location>
        <begin position="379"/>
        <end position="491"/>
    </location>
</feature>
<dbReference type="InterPro" id="IPR048840">
    <property type="entry name" value="PolA_pol_NTPase"/>
</dbReference>
<dbReference type="InterPro" id="IPR011068">
    <property type="entry name" value="NuclTrfase_I-like_C"/>
</dbReference>
<dbReference type="GO" id="GO:0006397">
    <property type="term" value="P:mRNA processing"/>
    <property type="evidence" value="ECO:0007669"/>
    <property type="project" value="UniProtKB-KW"/>
</dbReference>
<evidence type="ECO:0000256" key="4">
    <source>
        <dbReference type="ARBA" id="ARBA00010912"/>
    </source>
</evidence>
<evidence type="ECO:0000259" key="16">
    <source>
        <dbReference type="Pfam" id="PF04926"/>
    </source>
</evidence>
<feature type="domain" description="Poly(A) polymerase central" evidence="17">
    <location>
        <begin position="496"/>
        <end position="640"/>
    </location>
</feature>
<evidence type="ECO:0000256" key="15">
    <source>
        <dbReference type="SAM" id="MobiDB-lite"/>
    </source>
</evidence>
<keyword evidence="6" id="KW-0507">mRNA processing</keyword>
<evidence type="ECO:0000313" key="19">
    <source>
        <dbReference type="EMBL" id="KAB1204334.1"/>
    </source>
</evidence>
<keyword evidence="7" id="KW-0808">Transferase</keyword>
<keyword evidence="10" id="KW-0547">Nucleotide-binding</keyword>
<dbReference type="SUPFAM" id="SSF81301">
    <property type="entry name" value="Nucleotidyltransferase"/>
    <property type="match status" value="2"/>
</dbReference>
<comment type="cofactor">
    <cofactor evidence="1">
        <name>Mn(2+)</name>
        <dbReference type="ChEBI" id="CHEBI:29035"/>
    </cofactor>
</comment>
<dbReference type="Pfam" id="PF04926">
    <property type="entry name" value="PAP_RNA-bind"/>
    <property type="match status" value="1"/>
</dbReference>
<dbReference type="PANTHER" id="PTHR10682">
    <property type="entry name" value="POLY A POLYMERASE"/>
    <property type="match status" value="1"/>
</dbReference>
<evidence type="ECO:0000256" key="6">
    <source>
        <dbReference type="ARBA" id="ARBA00022664"/>
    </source>
</evidence>
<dbReference type="PANTHER" id="PTHR10682:SF36">
    <property type="entry name" value="NUCLEAR POLY(A) POLYMERASE 4"/>
    <property type="match status" value="1"/>
</dbReference>
<evidence type="ECO:0000256" key="8">
    <source>
        <dbReference type="ARBA" id="ARBA00022695"/>
    </source>
</evidence>
<evidence type="ECO:0000256" key="12">
    <source>
        <dbReference type="ARBA" id="ARBA00022842"/>
    </source>
</evidence>
<organism evidence="19 20">
    <name type="scientific">Morella rubra</name>
    <name type="common">Chinese bayberry</name>
    <dbReference type="NCBI Taxonomy" id="262757"/>
    <lineage>
        <taxon>Eukaryota</taxon>
        <taxon>Viridiplantae</taxon>
        <taxon>Streptophyta</taxon>
        <taxon>Embryophyta</taxon>
        <taxon>Tracheophyta</taxon>
        <taxon>Spermatophyta</taxon>
        <taxon>Magnoliopsida</taxon>
        <taxon>eudicotyledons</taxon>
        <taxon>Gunneridae</taxon>
        <taxon>Pentapetalae</taxon>
        <taxon>rosids</taxon>
        <taxon>fabids</taxon>
        <taxon>Fagales</taxon>
        <taxon>Myricaceae</taxon>
        <taxon>Morella</taxon>
    </lineage>
</organism>
<reference evidence="19 20" key="1">
    <citation type="journal article" date="2019" name="Plant Biotechnol. J.">
        <title>The red bayberry genome and genetic basis of sex determination.</title>
        <authorList>
            <person name="Jia H.M."/>
            <person name="Jia H.J."/>
            <person name="Cai Q.L."/>
            <person name="Wang Y."/>
            <person name="Zhao H.B."/>
            <person name="Yang W.F."/>
            <person name="Wang G.Y."/>
            <person name="Li Y.H."/>
            <person name="Zhan D.L."/>
            <person name="Shen Y.T."/>
            <person name="Niu Q.F."/>
            <person name="Chang L."/>
            <person name="Qiu J."/>
            <person name="Zhao L."/>
            <person name="Xie H.B."/>
            <person name="Fu W.Y."/>
            <person name="Jin J."/>
            <person name="Li X.W."/>
            <person name="Jiao Y."/>
            <person name="Zhou C.C."/>
            <person name="Tu T."/>
            <person name="Chai C.Y."/>
            <person name="Gao J.L."/>
            <person name="Fan L.J."/>
            <person name="van de Weg E."/>
            <person name="Wang J.Y."/>
            <person name="Gao Z.S."/>
        </authorList>
    </citation>
    <scope>NUCLEOTIDE SEQUENCE [LARGE SCALE GENOMIC DNA]</scope>
    <source>
        <tissue evidence="19">Leaves</tissue>
    </source>
</reference>
<comment type="caution">
    <text evidence="19">The sequence shown here is derived from an EMBL/GenBank/DDBJ whole genome shotgun (WGS) entry which is preliminary data.</text>
</comment>
<dbReference type="SUPFAM" id="SSF81631">
    <property type="entry name" value="PAP/OAS1 substrate-binding domain"/>
    <property type="match status" value="2"/>
</dbReference>
<dbReference type="AlphaFoldDB" id="A0A6A1UV51"/>